<sequence>MPRHHHGHHGHRHHHHDHHHHHRHGSPGRRHGGMSAFGGGSSSWGGGLHFDDGDDFMERIRSRFRNRPGGRYGSTNVYVYGNDDVNNDNGNWRSFSGTAPPPKPDRVKILTVRNVDLNVPANTKAHRTDEYDICGQHQRRPKLVVRRGQPFNIDLDFSKPYDSKTDDLRIVFEAGDNPSPAKGTDVQFILSDVDKPREWGAKILRQQDNMLTVTVFVPPTCYVGKWDLKLDVVKKDNNDVAVYRYEHEDPIYIIFNPWCRDDAVFLDDENLLQEYVLNETGKIYSGSKKQISSKPWNFGQFESCVLDVAMYLLEISEVQWPVRGNPIPVIRKISAAVNSSDEGGVLVGNWSGNYSAGRSPLSWTGSVAILESYWDSKRPVRFGQCWVFSGLCTTIARALGIPARSVTNFSSAHDTDGSMTIDIVCDKDGSPDDYNPDSIWNFHVWNEAWMARPDLPTGFGGWQAFDATPQETSDGTYCCGPVSVAAIRQGEVNMPFDAPFVFAEVNADRVYWMPDVTGTVKNVFTEAKLVGKSISTKMPNSDEREDVTLQYKPKEGSAEERAAVLKANQLASTRENVYDRVAKDVDFEVEQDAANTWVGEDFKVALKFTNRSDEERTVSGRLVIKTMFYTGVPAEKIVSFPFENKVLQRGASDTVPVTVSPFEYLEKLKDCCMLDVSVWASVRETNQCFVIKDDCRLRKPHLNVKAPQEAVKGKEFKVEVSFMNPLDTTLTECEVTVDGLARSLRFPQGSVGAKSTFVASIPITPAKVGQKEMIFCFSSKQLEDINASKRIFVRASNI</sequence>
<comment type="similarity">
    <text evidence="1">Belongs to the transglutaminase superfamily. Transglutaminase family.</text>
</comment>
<dbReference type="SMART" id="SM00460">
    <property type="entry name" value="TGc"/>
    <property type="match status" value="1"/>
</dbReference>
<feature type="compositionally biased region" description="Basic residues" evidence="2">
    <location>
        <begin position="1"/>
        <end position="32"/>
    </location>
</feature>
<dbReference type="Proteomes" id="UP000694888">
    <property type="component" value="Unplaced"/>
</dbReference>
<dbReference type="Gene3D" id="2.60.40.10">
    <property type="entry name" value="Immunoglobulins"/>
    <property type="match status" value="3"/>
</dbReference>
<dbReference type="PANTHER" id="PTHR11590:SF40">
    <property type="entry name" value="HEMOCYTE PROTEIN-GLUTAMINE GAMMA-GLUTAMYLTRANSFERASE-LIKE PROTEIN"/>
    <property type="match status" value="1"/>
</dbReference>
<evidence type="ECO:0000256" key="1">
    <source>
        <dbReference type="ARBA" id="ARBA00005968"/>
    </source>
</evidence>
<protein>
    <submittedName>
        <fullName evidence="5">Hemocyte protein-glutamine gamma-glutamyltransferase</fullName>
    </submittedName>
</protein>
<dbReference type="InterPro" id="IPR001102">
    <property type="entry name" value="Transglutaminase_N"/>
</dbReference>
<name>A0ABM1A029_APLCA</name>
<dbReference type="InterPro" id="IPR036238">
    <property type="entry name" value="Transglutaminase_C_sf"/>
</dbReference>
<dbReference type="SUPFAM" id="SSF49309">
    <property type="entry name" value="Transglutaminase, two C-terminal domains"/>
    <property type="match status" value="2"/>
</dbReference>
<feature type="domain" description="Transglutaminase-like" evidence="3">
    <location>
        <begin position="377"/>
        <end position="469"/>
    </location>
</feature>
<dbReference type="PANTHER" id="PTHR11590">
    <property type="entry name" value="PROTEIN-GLUTAMINE GAMMA-GLUTAMYLTRANSFERASE"/>
    <property type="match status" value="1"/>
</dbReference>
<reference evidence="5" key="1">
    <citation type="submission" date="2025-08" db="UniProtKB">
        <authorList>
            <consortium name="RefSeq"/>
        </authorList>
    </citation>
    <scope>IDENTIFICATION</scope>
</reference>
<dbReference type="InterPro" id="IPR002931">
    <property type="entry name" value="Transglutaminase-like"/>
</dbReference>
<evidence type="ECO:0000256" key="2">
    <source>
        <dbReference type="SAM" id="MobiDB-lite"/>
    </source>
</evidence>
<accession>A0ABM1A029</accession>
<gene>
    <name evidence="5" type="primary">LOC101859899</name>
</gene>
<dbReference type="SUPFAM" id="SSF54001">
    <property type="entry name" value="Cysteine proteinases"/>
    <property type="match status" value="1"/>
</dbReference>
<dbReference type="Gene3D" id="3.90.260.10">
    <property type="entry name" value="Transglutaminase-like"/>
    <property type="match status" value="1"/>
</dbReference>
<dbReference type="PIRSF" id="PIRSF000459">
    <property type="entry name" value="TGM_EBP42"/>
    <property type="match status" value="1"/>
</dbReference>
<dbReference type="InterPro" id="IPR008958">
    <property type="entry name" value="Transglutaminase_C"/>
</dbReference>
<dbReference type="SUPFAM" id="SSF81296">
    <property type="entry name" value="E set domains"/>
    <property type="match status" value="1"/>
</dbReference>
<dbReference type="InterPro" id="IPR050779">
    <property type="entry name" value="Transglutaminase"/>
</dbReference>
<dbReference type="Pfam" id="PF00868">
    <property type="entry name" value="Transglut_N"/>
    <property type="match status" value="1"/>
</dbReference>
<dbReference type="RefSeq" id="XP_012938089.1">
    <property type="nucleotide sequence ID" value="XM_013082635.2"/>
</dbReference>
<dbReference type="InterPro" id="IPR036985">
    <property type="entry name" value="Transglutaminase-like_sf"/>
</dbReference>
<dbReference type="Pfam" id="PF01841">
    <property type="entry name" value="Transglut_core"/>
    <property type="match status" value="1"/>
</dbReference>
<dbReference type="Pfam" id="PF00927">
    <property type="entry name" value="Transglut_C"/>
    <property type="match status" value="2"/>
</dbReference>
<dbReference type="InterPro" id="IPR013783">
    <property type="entry name" value="Ig-like_fold"/>
</dbReference>
<keyword evidence="4" id="KW-1185">Reference proteome</keyword>
<proteinExistence type="inferred from homology"/>
<dbReference type="InterPro" id="IPR014756">
    <property type="entry name" value="Ig_E-set"/>
</dbReference>
<dbReference type="InterPro" id="IPR023608">
    <property type="entry name" value="Transglutaminase_animal"/>
</dbReference>
<feature type="region of interest" description="Disordered" evidence="2">
    <location>
        <begin position="1"/>
        <end position="40"/>
    </location>
</feature>
<evidence type="ECO:0000313" key="5">
    <source>
        <dbReference type="RefSeq" id="XP_012938089.1"/>
    </source>
</evidence>
<evidence type="ECO:0000313" key="4">
    <source>
        <dbReference type="Proteomes" id="UP000694888"/>
    </source>
</evidence>
<evidence type="ECO:0000259" key="3">
    <source>
        <dbReference type="SMART" id="SM00460"/>
    </source>
</evidence>
<dbReference type="InterPro" id="IPR038765">
    <property type="entry name" value="Papain-like_cys_pep_sf"/>
</dbReference>
<dbReference type="GeneID" id="101859899"/>
<organism evidence="4 5">
    <name type="scientific">Aplysia californica</name>
    <name type="common">California sea hare</name>
    <dbReference type="NCBI Taxonomy" id="6500"/>
    <lineage>
        <taxon>Eukaryota</taxon>
        <taxon>Metazoa</taxon>
        <taxon>Spiralia</taxon>
        <taxon>Lophotrochozoa</taxon>
        <taxon>Mollusca</taxon>
        <taxon>Gastropoda</taxon>
        <taxon>Heterobranchia</taxon>
        <taxon>Euthyneura</taxon>
        <taxon>Tectipleura</taxon>
        <taxon>Aplysiida</taxon>
        <taxon>Aplysioidea</taxon>
        <taxon>Aplysiidae</taxon>
        <taxon>Aplysia</taxon>
    </lineage>
</organism>